<evidence type="ECO:0000313" key="1">
    <source>
        <dbReference type="EMBL" id="MEM4990263.1"/>
    </source>
</evidence>
<evidence type="ECO:0000313" key="2">
    <source>
        <dbReference type="Proteomes" id="UP001495910"/>
    </source>
</evidence>
<proteinExistence type="predicted"/>
<name>A0ABU9Q1X1_9BURK</name>
<sequence length="180" mass="20395">MTIFHGTRHGSVFERLFITYLSDAVAASQMHRSKPAGNFYVFTGQVTRQDGPLMDRFAFLKNLQAIKYRIFRKDRLLPSSRAEFRSGFQCAKTVRQATMPAASELLTAAAYRMKYERVERKTGNAGHAHIDFQGAILSIHGTGSSFKVIGVITERLRCFQHVIPLNEMRIGRLQPVLESE</sequence>
<comment type="caution">
    <text evidence="1">The sequence shown here is derived from an EMBL/GenBank/DDBJ whole genome shotgun (WGS) entry which is preliminary data.</text>
</comment>
<dbReference type="Proteomes" id="UP001495910">
    <property type="component" value="Unassembled WGS sequence"/>
</dbReference>
<protein>
    <submittedName>
        <fullName evidence="1">Uncharacterized protein</fullName>
    </submittedName>
</protein>
<dbReference type="EMBL" id="JBANDC010000022">
    <property type="protein sequence ID" value="MEM4990263.1"/>
    <property type="molecule type" value="Genomic_DNA"/>
</dbReference>
<accession>A0ABU9Q1X1</accession>
<organism evidence="1 2">
    <name type="scientific">Collimonas rhizosphaerae</name>
    <dbReference type="NCBI Taxonomy" id="3126357"/>
    <lineage>
        <taxon>Bacteria</taxon>
        <taxon>Pseudomonadati</taxon>
        <taxon>Pseudomonadota</taxon>
        <taxon>Betaproteobacteria</taxon>
        <taxon>Burkholderiales</taxon>
        <taxon>Oxalobacteraceae</taxon>
        <taxon>Collimonas</taxon>
    </lineage>
</organism>
<dbReference type="RefSeq" id="WP_342831352.1">
    <property type="nucleotide sequence ID" value="NZ_JBANDC010000022.1"/>
</dbReference>
<gene>
    <name evidence="1" type="ORF">V8G57_22930</name>
</gene>
<keyword evidence="2" id="KW-1185">Reference proteome</keyword>
<reference evidence="1 2" key="1">
    <citation type="submission" date="2024-02" db="EMBL/GenBank/DDBJ databases">
        <title>Draft genome sequence of Collimonas sp. strain H4R21, an effective mineral-weathering bacterial strain isolated from the beech rhizosphere.</title>
        <authorList>
            <person name="Morin E."/>
            <person name="Uroz S."/>
            <person name="Leveau J.H.J."/>
            <person name="Kumar R."/>
            <person name="Rey M.W."/>
            <person name="Pham J."/>
        </authorList>
    </citation>
    <scope>NUCLEOTIDE SEQUENCE [LARGE SCALE GENOMIC DNA]</scope>
    <source>
        <strain evidence="1 2">H4R21</strain>
    </source>
</reference>